<sequence>MTRIVPLESASQIRTGAASARVRRRMSASRAVFSARARSIAAQVRSPISVASAISAGVHSRGVVMESASAPTRRPCFASGMPSRLTTRSASTLSRQSSGTRGDVCTSVIAIGWPWP</sequence>
<comment type="caution">
    <text evidence="2">The sequence shown here is derived from an EMBL/GenBank/DDBJ whole genome shotgun (WGS) entry which is preliminary data.</text>
</comment>
<dbReference type="Proteomes" id="UP000180215">
    <property type="component" value="Unassembled WGS sequence"/>
</dbReference>
<dbReference type="AlphaFoldDB" id="A0A1S1P4Z9"/>
<gene>
    <name evidence="2" type="ORF">BK022_12955</name>
</gene>
<evidence type="ECO:0000313" key="2">
    <source>
        <dbReference type="EMBL" id="OHV16319.1"/>
    </source>
</evidence>
<evidence type="ECO:0000256" key="1">
    <source>
        <dbReference type="SAM" id="MobiDB-lite"/>
    </source>
</evidence>
<feature type="region of interest" description="Disordered" evidence="1">
    <location>
        <begin position="75"/>
        <end position="102"/>
    </location>
</feature>
<accession>A0A1S1P4Z9</accession>
<dbReference type="EMBL" id="MNAO01000139">
    <property type="protein sequence ID" value="OHV16319.1"/>
    <property type="molecule type" value="Genomic_DNA"/>
</dbReference>
<evidence type="ECO:0000313" key="3">
    <source>
        <dbReference type="Proteomes" id="UP000180215"/>
    </source>
</evidence>
<protein>
    <submittedName>
        <fullName evidence="2">Uncharacterized protein</fullName>
    </submittedName>
</protein>
<reference evidence="2 3" key="1">
    <citation type="submission" date="2016-10" db="EMBL/GenBank/DDBJ databases">
        <title>Draft genome sequence of Methylobacterium extorquens CP3, a seed endophyte of Crotalaria pumila with plant growth-promoting and metal tolerance properties.</title>
        <authorList>
            <person name="Sanchez-Lopez A.S."/>
            <person name="Van Hamme J.D."/>
            <person name="Thijs S."/>
            <person name="Mcammond B.M."/>
            <person name="Stevens V."/>
            <person name="Gonzalez-Chavez M.D.C."/>
            <person name="Vangronsveld J."/>
        </authorList>
    </citation>
    <scope>NUCLEOTIDE SEQUENCE [LARGE SCALE GENOMIC DNA]</scope>
    <source>
        <strain evidence="2 3">CP3</strain>
    </source>
</reference>
<feature type="compositionally biased region" description="Low complexity" evidence="1">
    <location>
        <begin position="83"/>
        <end position="98"/>
    </location>
</feature>
<proteinExistence type="predicted"/>
<name>A0A1S1P4Z9_METEX</name>
<organism evidence="2 3">
    <name type="scientific">Methylorubrum extorquens</name>
    <name type="common">Methylobacterium dichloromethanicum</name>
    <name type="synonym">Methylobacterium extorquens</name>
    <dbReference type="NCBI Taxonomy" id="408"/>
    <lineage>
        <taxon>Bacteria</taxon>
        <taxon>Pseudomonadati</taxon>
        <taxon>Pseudomonadota</taxon>
        <taxon>Alphaproteobacteria</taxon>
        <taxon>Hyphomicrobiales</taxon>
        <taxon>Methylobacteriaceae</taxon>
        <taxon>Methylorubrum</taxon>
    </lineage>
</organism>